<gene>
    <name evidence="2" type="primary">LOC114324600</name>
</gene>
<sequence>FRSIMDSFSYVFSKRNMKWNMGFIYPGLIMHVAPSLHPGGTLEFALDPHREAINVQSLKEAGTGRLLARQFLLPFLLGFKFNIISILPVIFGIVALIAKKALIISKFALILSSAFALGTLVFGYGQSSYPNQQYTSGHYTSGQYGHHGHHGHYGHFGHGGHGHGHGIQTFNKFPDEDYSDSYFRETNEANADQLTVFPNIVKSDNEKFSRTEEGRGRNFAWEDEKKLKEKSKPVCKMHFKLLSLVLILNFQKSALSQNATDFWKGVTIYKECFHKKYPGVCLKEKALHALNETIMDDRPIVIGFLEIQKNTDYFVNHTDEDALPEEETARSAKLSDALMDKIDEFFKSRTIKLNLSNAFEARKGGMGGGKMKGGGNMMMMAVAGMCAMMANMFMGKMAMMAGSALMISKISMLLSLIMLIKKMQGKGDSGGEEKHIVYADSGHSHGGGGYGGGGWHRSLEDPHNIIYKGQWTASSDNGSGL</sequence>
<dbReference type="Pfam" id="PF07898">
    <property type="entry name" value="DUF1676"/>
    <property type="match status" value="2"/>
</dbReference>
<protein>
    <submittedName>
        <fullName evidence="2">Uncharacterized protein LOC114324600</fullName>
    </submittedName>
</protein>
<dbReference type="OrthoDB" id="8197686at2759"/>
<organism evidence="2">
    <name type="scientific">Diabrotica virgifera virgifera</name>
    <name type="common">western corn rootworm</name>
    <dbReference type="NCBI Taxonomy" id="50390"/>
    <lineage>
        <taxon>Eukaryota</taxon>
        <taxon>Metazoa</taxon>
        <taxon>Ecdysozoa</taxon>
        <taxon>Arthropoda</taxon>
        <taxon>Hexapoda</taxon>
        <taxon>Insecta</taxon>
        <taxon>Pterygota</taxon>
        <taxon>Neoptera</taxon>
        <taxon>Endopterygota</taxon>
        <taxon>Coleoptera</taxon>
        <taxon>Polyphaga</taxon>
        <taxon>Cucujiformia</taxon>
        <taxon>Chrysomeloidea</taxon>
        <taxon>Chrysomelidae</taxon>
        <taxon>Galerucinae</taxon>
        <taxon>Diabroticina</taxon>
        <taxon>Diabroticites</taxon>
        <taxon>Diabrotica</taxon>
    </lineage>
</organism>
<dbReference type="InterPro" id="IPR012464">
    <property type="entry name" value="DUF1676"/>
</dbReference>
<feature type="transmembrane region" description="Helical" evidence="1">
    <location>
        <begin position="376"/>
        <end position="394"/>
    </location>
</feature>
<feature type="transmembrane region" description="Helical" evidence="1">
    <location>
        <begin position="71"/>
        <end position="97"/>
    </location>
</feature>
<name>A0A6P7F443_DIAVI</name>
<keyword evidence="1" id="KW-0472">Membrane</keyword>
<evidence type="ECO:0000256" key="1">
    <source>
        <dbReference type="SAM" id="Phobius"/>
    </source>
</evidence>
<feature type="non-terminal residue" evidence="2">
    <location>
        <position position="1"/>
    </location>
</feature>
<dbReference type="InParanoid" id="A0A6P7F443"/>
<dbReference type="RefSeq" id="XP_028128265.1">
    <property type="nucleotide sequence ID" value="XM_028272464.1"/>
</dbReference>
<feature type="transmembrane region" description="Helical" evidence="1">
    <location>
        <begin position="400"/>
        <end position="420"/>
    </location>
</feature>
<dbReference type="AlphaFoldDB" id="A0A6P7F443"/>
<evidence type="ECO:0000313" key="2">
    <source>
        <dbReference type="RefSeq" id="XP_028128265.1"/>
    </source>
</evidence>
<proteinExistence type="predicted"/>
<dbReference type="PANTHER" id="PTHR21879:SF22">
    <property type="entry name" value="FI03362P-RELATED"/>
    <property type="match status" value="1"/>
</dbReference>
<feature type="transmembrane region" description="Helical" evidence="1">
    <location>
        <begin position="103"/>
        <end position="124"/>
    </location>
</feature>
<reference evidence="2" key="1">
    <citation type="submission" date="2025-08" db="UniProtKB">
        <authorList>
            <consortium name="RefSeq"/>
        </authorList>
    </citation>
    <scope>IDENTIFICATION</scope>
    <source>
        <tissue evidence="2">Whole insect</tissue>
    </source>
</reference>
<accession>A0A6P7F443</accession>
<dbReference type="PANTHER" id="PTHR21879">
    <property type="entry name" value="FI03362P-RELATED-RELATED"/>
    <property type="match status" value="1"/>
</dbReference>
<dbReference type="GO" id="GO:0016020">
    <property type="term" value="C:membrane"/>
    <property type="evidence" value="ECO:0007669"/>
    <property type="project" value="TreeGrafter"/>
</dbReference>
<keyword evidence="1" id="KW-0812">Transmembrane</keyword>
<keyword evidence="1" id="KW-1133">Transmembrane helix</keyword>